<feature type="compositionally biased region" description="Polar residues" evidence="2">
    <location>
        <begin position="550"/>
        <end position="561"/>
    </location>
</feature>
<dbReference type="AlphaFoldDB" id="A0AAN6GU50"/>
<reference evidence="4" key="1">
    <citation type="journal article" date="2023" name="PhytoFront">
        <title>Draft Genome Resources of Seven Strains of Tilletia horrida, Causal Agent of Kernel Smut of Rice.</title>
        <authorList>
            <person name="Khanal S."/>
            <person name="Antony Babu S."/>
            <person name="Zhou X.G."/>
        </authorList>
    </citation>
    <scope>NUCLEOTIDE SEQUENCE</scope>
    <source>
        <strain evidence="4">TX6</strain>
    </source>
</reference>
<feature type="compositionally biased region" description="Low complexity" evidence="2">
    <location>
        <begin position="628"/>
        <end position="642"/>
    </location>
</feature>
<feature type="compositionally biased region" description="Low complexity" evidence="2">
    <location>
        <begin position="411"/>
        <end position="468"/>
    </location>
</feature>
<protein>
    <recommendedName>
        <fullName evidence="1">Nucleoside diphosphate kinase</fullName>
    </recommendedName>
</protein>
<feature type="compositionally biased region" description="Polar residues" evidence="2">
    <location>
        <begin position="376"/>
        <end position="397"/>
    </location>
</feature>
<comment type="caution">
    <text evidence="4">The sequence shown here is derived from an EMBL/GenBank/DDBJ whole genome shotgun (WGS) entry which is preliminary data.</text>
</comment>
<dbReference type="EMBL" id="JAPDMZ010000009">
    <property type="protein sequence ID" value="KAK0556937.1"/>
    <property type="molecule type" value="Genomic_DNA"/>
</dbReference>
<evidence type="ECO:0000259" key="3">
    <source>
        <dbReference type="SMART" id="SM00562"/>
    </source>
</evidence>
<sequence>MTSTHPFPTADHPAQASADHSFDISNASQEPTRTIAILTHSAAKVHRLAITSRITAAGFHILAERLETWETPGDDDFLSAFLACEADEKKWALTLTGAPIYVMLLERKRAPQTWLELLGPENPAEQLDEDGLPLANSTKSLRGTYGTSKFYGSPVSGAEHQIAIAFPEYATTEALHNLGLQSPVDNQGVEYIDSHNVVYDEHGHAYDARTGEELDLQVAYDEDQDDDNNSAQAQYQGHGAHDMDRTQGSHTVYRALRLPKTHLKPDIEPRLSKAAALRMGIELPSVPRSSQNRTTSDASDASKKSNQAPMGISGVPLTEKPLPKSLSRPSIAPRLNKAAAARLGQAPPEMGTNGAAANGGKADGSGASARPRQAVDYSNTPGHKRNLTPSGLASLQKPSIAPRLNKSAAARITSGASSTGSTASVTSPTLSSTPSSSSLHSSAPSSAHRTFSGSSMTSTGSASEATAGPSGGAPRVRQATDYSSTPGHKRTSVPGMAKVASLAAPSIAPRVNKAAAARMGGADSQPLGPGSGTASGPGGGGGGGGGGHGRTSSMSVSGSNAQREKKPVDYSNTPGHRRASLSLAVASLAPPTILPRSNNAAEARLAADKVREAEAAAAAAAGNKVRRPSSSAGSRPGSSLGSNHNNQSSRPGSALGSAGTGPGHAGSRPTKVKGAPPPSSYRMASVQY</sequence>
<accession>A0AAN6GU50</accession>
<organism evidence="4 5">
    <name type="scientific">Tilletia horrida</name>
    <dbReference type="NCBI Taxonomy" id="155126"/>
    <lineage>
        <taxon>Eukaryota</taxon>
        <taxon>Fungi</taxon>
        <taxon>Dikarya</taxon>
        <taxon>Basidiomycota</taxon>
        <taxon>Ustilaginomycotina</taxon>
        <taxon>Exobasidiomycetes</taxon>
        <taxon>Tilletiales</taxon>
        <taxon>Tilletiaceae</taxon>
        <taxon>Tilletia</taxon>
    </lineage>
</organism>
<feature type="compositionally biased region" description="Low complexity" evidence="2">
    <location>
        <begin position="351"/>
        <end position="369"/>
    </location>
</feature>
<gene>
    <name evidence="4" type="ORF">OC846_000781</name>
</gene>
<feature type="region of interest" description="Disordered" evidence="2">
    <location>
        <begin position="222"/>
        <end position="247"/>
    </location>
</feature>
<feature type="region of interest" description="Disordered" evidence="2">
    <location>
        <begin position="615"/>
        <end position="688"/>
    </location>
</feature>
<dbReference type="InterPro" id="IPR034907">
    <property type="entry name" value="NDK-like_dom"/>
</dbReference>
<evidence type="ECO:0000256" key="2">
    <source>
        <dbReference type="SAM" id="MobiDB-lite"/>
    </source>
</evidence>
<evidence type="ECO:0000313" key="5">
    <source>
        <dbReference type="Proteomes" id="UP001176517"/>
    </source>
</evidence>
<proteinExistence type="predicted"/>
<feature type="domain" description="Nucleoside diphosphate kinase-like" evidence="3">
    <location>
        <begin position="31"/>
        <end position="173"/>
    </location>
</feature>
<keyword evidence="5" id="KW-1185">Reference proteome</keyword>
<feature type="region of interest" description="Disordered" evidence="2">
    <location>
        <begin position="512"/>
        <end position="576"/>
    </location>
</feature>
<feature type="region of interest" description="Disordered" evidence="2">
    <location>
        <begin position="282"/>
        <end position="399"/>
    </location>
</feature>
<evidence type="ECO:0000313" key="4">
    <source>
        <dbReference type="EMBL" id="KAK0556937.1"/>
    </source>
</evidence>
<dbReference type="SUPFAM" id="SSF54919">
    <property type="entry name" value="Nucleoside diphosphate kinase, NDK"/>
    <property type="match status" value="1"/>
</dbReference>
<dbReference type="Gene3D" id="3.30.70.141">
    <property type="entry name" value="Nucleoside diphosphate kinase-like domain"/>
    <property type="match status" value="1"/>
</dbReference>
<name>A0AAN6GU50_9BASI</name>
<dbReference type="SMART" id="SM00562">
    <property type="entry name" value="NDK"/>
    <property type="match status" value="1"/>
</dbReference>
<feature type="region of interest" description="Disordered" evidence="2">
    <location>
        <begin position="1"/>
        <end position="20"/>
    </location>
</feature>
<evidence type="ECO:0000256" key="1">
    <source>
        <dbReference type="ARBA" id="ARBA00017632"/>
    </source>
</evidence>
<dbReference type="Proteomes" id="UP001176517">
    <property type="component" value="Unassembled WGS sequence"/>
</dbReference>
<dbReference type="InterPro" id="IPR036850">
    <property type="entry name" value="NDK-like_dom_sf"/>
</dbReference>
<feature type="compositionally biased region" description="Polar residues" evidence="2">
    <location>
        <begin position="287"/>
        <end position="308"/>
    </location>
</feature>
<feature type="compositionally biased region" description="Gly residues" evidence="2">
    <location>
        <begin position="529"/>
        <end position="549"/>
    </location>
</feature>
<feature type="region of interest" description="Disordered" evidence="2">
    <location>
        <begin position="411"/>
        <end position="497"/>
    </location>
</feature>